<evidence type="ECO:0000256" key="3">
    <source>
        <dbReference type="ARBA" id="ARBA00022729"/>
    </source>
</evidence>
<gene>
    <name evidence="7" type="ORF">R2X38_19635</name>
</gene>
<keyword evidence="8" id="KW-1185">Reference proteome</keyword>
<sequence>MRKSLVALSVLAASAVPAVNAADYSDDIHKNDYSWSQFNLMYAFDELPGESSHDYLEMEFGGRSGIFDLYGYVDVFNLSNSSSSDKDGAEKIFMKFAPRMSLDAVTGKDLSFGPVQELYLATLFQWGGNAGNTGVITDPESGKPILGEDGKVQYGASQGVNQAFVGIGSDVMVPWLGKVGLNLYSLYDLNEKDWNGYQISTNWFKPFHFFDNGSFISYQGYIDYQFGMNNDVPGLTTSNGGAMFNGIYWHSDRYAVGYGLKLYKDVYGLKDGGFAGKTSGAGHYVSVTYKF</sequence>
<keyword evidence="4" id="KW-0472">Membrane</keyword>
<dbReference type="PRINTS" id="PR01277">
    <property type="entry name" value="CHANNELTSX"/>
</dbReference>
<feature type="chain" id="PRO_5047415709" evidence="6">
    <location>
        <begin position="22"/>
        <end position="291"/>
    </location>
</feature>
<evidence type="ECO:0000256" key="6">
    <source>
        <dbReference type="SAM" id="SignalP"/>
    </source>
</evidence>
<dbReference type="InterPro" id="IPR003055">
    <property type="entry name" value="Channel_Tsx"/>
</dbReference>
<evidence type="ECO:0000313" key="7">
    <source>
        <dbReference type="EMBL" id="MDV5171213.1"/>
    </source>
</evidence>
<organism evidence="7 8">
    <name type="scientific">Photobacterium rosenbergii</name>
    <dbReference type="NCBI Taxonomy" id="294936"/>
    <lineage>
        <taxon>Bacteria</taxon>
        <taxon>Pseudomonadati</taxon>
        <taxon>Pseudomonadota</taxon>
        <taxon>Gammaproteobacteria</taxon>
        <taxon>Vibrionales</taxon>
        <taxon>Vibrionaceae</taxon>
        <taxon>Photobacterium</taxon>
    </lineage>
</organism>
<comment type="caution">
    <text evidence="7">The sequence shown here is derived from an EMBL/GenBank/DDBJ whole genome shotgun (WGS) entry which is preliminary data.</text>
</comment>
<dbReference type="Pfam" id="PF03502">
    <property type="entry name" value="Channel_Tsx"/>
    <property type="match status" value="1"/>
</dbReference>
<feature type="signal peptide" evidence="6">
    <location>
        <begin position="1"/>
        <end position="21"/>
    </location>
</feature>
<comment type="similarity">
    <text evidence="2">Belongs to the nucleoside-specific channel-forming outer membrane porin (Tsx) (TC 1.B.10) family.</text>
</comment>
<name>A0ABU3ZM82_9GAMM</name>
<evidence type="ECO:0000256" key="5">
    <source>
        <dbReference type="ARBA" id="ARBA00023237"/>
    </source>
</evidence>
<dbReference type="EMBL" id="JAWJZI010000010">
    <property type="protein sequence ID" value="MDV5171213.1"/>
    <property type="molecule type" value="Genomic_DNA"/>
</dbReference>
<evidence type="ECO:0000256" key="4">
    <source>
        <dbReference type="ARBA" id="ARBA00023136"/>
    </source>
</evidence>
<protein>
    <submittedName>
        <fullName evidence="7">Outer membrane protein OmpK</fullName>
    </submittedName>
</protein>
<keyword evidence="5" id="KW-0998">Cell outer membrane</keyword>
<reference evidence="7 8" key="1">
    <citation type="submission" date="2023-10" db="EMBL/GenBank/DDBJ databases">
        <title>Marine bacteria isolated from horseshoe crab.</title>
        <authorList>
            <person name="Cheng T.H."/>
        </authorList>
    </citation>
    <scope>NUCLEOTIDE SEQUENCE [LARGE SCALE GENOMIC DNA]</scope>
    <source>
        <strain evidence="7 8">HSC6</strain>
    </source>
</reference>
<proteinExistence type="inferred from homology"/>
<evidence type="ECO:0000256" key="1">
    <source>
        <dbReference type="ARBA" id="ARBA00004442"/>
    </source>
</evidence>
<dbReference type="InterPro" id="IPR018013">
    <property type="entry name" value="Channel_Tsx-like"/>
</dbReference>
<dbReference type="InterPro" id="IPR036777">
    <property type="entry name" value="Channel_Tsx-like_sf"/>
</dbReference>
<dbReference type="SUPFAM" id="SSF111364">
    <property type="entry name" value="Tsx-like channel"/>
    <property type="match status" value="1"/>
</dbReference>
<evidence type="ECO:0000313" key="8">
    <source>
        <dbReference type="Proteomes" id="UP001186452"/>
    </source>
</evidence>
<dbReference type="RefSeq" id="WP_317524033.1">
    <property type="nucleotide sequence ID" value="NZ_JAWJZI010000010.1"/>
</dbReference>
<dbReference type="Proteomes" id="UP001186452">
    <property type="component" value="Unassembled WGS sequence"/>
</dbReference>
<comment type="subcellular location">
    <subcellularLocation>
        <location evidence="1">Cell outer membrane</location>
    </subcellularLocation>
</comment>
<accession>A0ABU3ZM82</accession>
<dbReference type="Gene3D" id="2.40.230.20">
    <property type="entry name" value="Nucleoside-specific channel-forming protein, Tsx-like"/>
    <property type="match status" value="1"/>
</dbReference>
<keyword evidence="3 6" id="KW-0732">Signal</keyword>
<evidence type="ECO:0000256" key="2">
    <source>
        <dbReference type="ARBA" id="ARBA00008728"/>
    </source>
</evidence>